<sequence length="370" mass="39284">MSLFCLSLGLVAIPGCFAPPPSKPFSSEIVPTDKLAEISEIRDFSVRVRFLNSSEDRPASVGTTLKAGETVRTEGTSRAQIVLNSGVIVRVDGDTNLTINPKNQLNLDKGRLLAWVASSQNLTAEVQTPFGSVSSSDGTFYVNVPKESSKQRQILALNGTVTVKLARSSDTVTLKAGEELIVMPDGNASIPKPLAKEDIEKRLAGNPLIFGFNTRLASQADIESTFKISSGIKEAEAVKFKRSDISKIKPELNPSAKSTGSNRDADRNDTTASRNDSQNSNSQNTTKPTQEPTTAARDPSPPSSSVPSTSPPVATPVTNPVTRTPTDPPPSATVQPLDPPPLPIQPEIVPIPQPVTPVVPVAPSSDPKRP</sequence>
<evidence type="ECO:0000256" key="1">
    <source>
        <dbReference type="SAM" id="MobiDB-lite"/>
    </source>
</evidence>
<dbReference type="PANTHER" id="PTHR38731">
    <property type="entry name" value="LIPL45-RELATED LIPOPROTEIN-RELATED"/>
    <property type="match status" value="1"/>
</dbReference>
<comment type="caution">
    <text evidence="3">The sequence shown here is derived from an EMBL/GenBank/DDBJ whole genome shotgun (WGS) entry which is preliminary data.</text>
</comment>
<evidence type="ECO:0000313" key="4">
    <source>
        <dbReference type="Proteomes" id="UP001333818"/>
    </source>
</evidence>
<dbReference type="EMBL" id="JAZBJZ010000001">
    <property type="protein sequence ID" value="MEE3715151.1"/>
    <property type="molecule type" value="Genomic_DNA"/>
</dbReference>
<dbReference type="InterPro" id="IPR006860">
    <property type="entry name" value="FecR"/>
</dbReference>
<feature type="domain" description="FecR protein" evidence="2">
    <location>
        <begin position="70"/>
        <end position="161"/>
    </location>
</feature>
<protein>
    <submittedName>
        <fullName evidence="3">FecR family protein</fullName>
    </submittedName>
</protein>
<accession>A0AAW9PSM8</accession>
<gene>
    <name evidence="3" type="ORF">V2H45_00165</name>
</gene>
<proteinExistence type="predicted"/>
<feature type="compositionally biased region" description="Low complexity" evidence="1">
    <location>
        <begin position="277"/>
        <end position="298"/>
    </location>
</feature>
<feature type="compositionally biased region" description="Low complexity" evidence="1">
    <location>
        <begin position="358"/>
        <end position="370"/>
    </location>
</feature>
<feature type="compositionally biased region" description="Low complexity" evidence="1">
    <location>
        <begin position="315"/>
        <end position="325"/>
    </location>
</feature>
<dbReference type="AlphaFoldDB" id="A0AAW9PSM8"/>
<evidence type="ECO:0000313" key="3">
    <source>
        <dbReference type="EMBL" id="MEE3715151.1"/>
    </source>
</evidence>
<dbReference type="Gene3D" id="2.60.120.1440">
    <property type="match status" value="1"/>
</dbReference>
<dbReference type="PANTHER" id="PTHR38731:SF3">
    <property type="entry name" value="BLL6125 PROTEIN"/>
    <property type="match status" value="1"/>
</dbReference>
<evidence type="ECO:0000259" key="2">
    <source>
        <dbReference type="Pfam" id="PF04773"/>
    </source>
</evidence>
<dbReference type="Pfam" id="PF04773">
    <property type="entry name" value="FecR"/>
    <property type="match status" value="1"/>
</dbReference>
<feature type="compositionally biased region" description="Pro residues" evidence="1">
    <location>
        <begin position="299"/>
        <end position="314"/>
    </location>
</feature>
<name>A0AAW9PSM8_9CYAN</name>
<dbReference type="Proteomes" id="UP001333818">
    <property type="component" value="Unassembled WGS sequence"/>
</dbReference>
<feature type="region of interest" description="Disordered" evidence="1">
    <location>
        <begin position="249"/>
        <end position="370"/>
    </location>
</feature>
<keyword evidence="4" id="KW-1185">Reference proteome</keyword>
<feature type="compositionally biased region" description="Pro residues" evidence="1">
    <location>
        <begin position="326"/>
        <end position="357"/>
    </location>
</feature>
<reference evidence="3" key="1">
    <citation type="submission" date="2024-01" db="EMBL/GenBank/DDBJ databases">
        <title>Bank of Algae and Cyanobacteria of the Azores (BACA) strain genomes.</title>
        <authorList>
            <person name="Luz R."/>
            <person name="Cordeiro R."/>
            <person name="Fonseca A."/>
            <person name="Goncalves V."/>
        </authorList>
    </citation>
    <scope>NUCLEOTIDE SEQUENCE</scope>
    <source>
        <strain evidence="3">BACA0141</strain>
    </source>
</reference>
<organism evidence="3 4">
    <name type="scientific">Tumidithrix elongata BACA0141</name>
    <dbReference type="NCBI Taxonomy" id="2716417"/>
    <lineage>
        <taxon>Bacteria</taxon>
        <taxon>Bacillati</taxon>
        <taxon>Cyanobacteriota</taxon>
        <taxon>Cyanophyceae</taxon>
        <taxon>Pseudanabaenales</taxon>
        <taxon>Pseudanabaenaceae</taxon>
        <taxon>Tumidithrix</taxon>
        <taxon>Tumidithrix elongata</taxon>
    </lineage>
</organism>